<dbReference type="PANTHER" id="PTHR11863">
    <property type="entry name" value="STEROL DESATURASE"/>
    <property type="match status" value="1"/>
</dbReference>
<keyword evidence="3 5" id="KW-1133">Transmembrane helix</keyword>
<evidence type="ECO:0000256" key="2">
    <source>
        <dbReference type="ARBA" id="ARBA00022692"/>
    </source>
</evidence>
<keyword evidence="8" id="KW-1185">Reference proteome</keyword>
<feature type="domain" description="Fatty acid hydroxylase" evidence="6">
    <location>
        <begin position="167"/>
        <end position="301"/>
    </location>
</feature>
<dbReference type="GO" id="GO:0008610">
    <property type="term" value="P:lipid biosynthetic process"/>
    <property type="evidence" value="ECO:0007669"/>
    <property type="project" value="InterPro"/>
</dbReference>
<dbReference type="InterPro" id="IPR050307">
    <property type="entry name" value="Sterol_Desaturase_Related"/>
</dbReference>
<evidence type="ECO:0000313" key="7">
    <source>
        <dbReference type="EMBL" id="CAD8060634.1"/>
    </source>
</evidence>
<name>A0A8S1LCL8_9CILI</name>
<feature type="transmembrane region" description="Helical" evidence="5">
    <location>
        <begin position="69"/>
        <end position="91"/>
    </location>
</feature>
<evidence type="ECO:0000256" key="4">
    <source>
        <dbReference type="ARBA" id="ARBA00023136"/>
    </source>
</evidence>
<protein>
    <recommendedName>
        <fullName evidence="6">Fatty acid hydroxylase domain-containing protein</fullName>
    </recommendedName>
</protein>
<evidence type="ECO:0000259" key="6">
    <source>
        <dbReference type="Pfam" id="PF04116"/>
    </source>
</evidence>
<dbReference type="GO" id="GO:0005506">
    <property type="term" value="F:iron ion binding"/>
    <property type="evidence" value="ECO:0007669"/>
    <property type="project" value="InterPro"/>
</dbReference>
<comment type="subcellular location">
    <subcellularLocation>
        <location evidence="1">Membrane</location>
    </subcellularLocation>
</comment>
<keyword evidence="2 5" id="KW-0812">Transmembrane</keyword>
<evidence type="ECO:0000256" key="5">
    <source>
        <dbReference type="SAM" id="Phobius"/>
    </source>
</evidence>
<evidence type="ECO:0000313" key="8">
    <source>
        <dbReference type="Proteomes" id="UP000692954"/>
    </source>
</evidence>
<keyword evidence="4 5" id="KW-0472">Membrane</keyword>
<gene>
    <name evidence="7" type="ORF">PSON_ATCC_30995.1.T0140383</name>
</gene>
<sequence length="325" mass="38188">MDYLSDSSISSADTNDGIILREESRYQRKGYGLIFALSLTVIGFCVYPQQISYWFLSSLQNFKPHYIQMIMLLSTHIIGFSLGNFVMYIIYKAKSPFFERYRTRQNPWPWDENPVAWKKKRVEVWKSTSLNMILGVLMCILDCYLSPLLRTDLDSFPTIFEMIWQIVFSMLIEDTCFYWSHRTLHSPKLYSKIHKKHHEFYTSVSYAAIYAHPIEYIFGDVIPVFIGSKILGSRMHIATLQLWLLLRIGETIDGHSGYEFSWSPFRLLPFSSSAESHNYHHSHNDGNYGSFFTYWDTIMGSDKSYNSFINKKYGKVNKQKQTKQE</sequence>
<dbReference type="GO" id="GO:0016491">
    <property type="term" value="F:oxidoreductase activity"/>
    <property type="evidence" value="ECO:0007669"/>
    <property type="project" value="InterPro"/>
</dbReference>
<evidence type="ECO:0000256" key="1">
    <source>
        <dbReference type="ARBA" id="ARBA00004370"/>
    </source>
</evidence>
<proteinExistence type="predicted"/>
<feature type="transmembrane region" description="Helical" evidence="5">
    <location>
        <begin position="30"/>
        <end position="49"/>
    </location>
</feature>
<organism evidence="7 8">
    <name type="scientific">Paramecium sonneborni</name>
    <dbReference type="NCBI Taxonomy" id="65129"/>
    <lineage>
        <taxon>Eukaryota</taxon>
        <taxon>Sar</taxon>
        <taxon>Alveolata</taxon>
        <taxon>Ciliophora</taxon>
        <taxon>Intramacronucleata</taxon>
        <taxon>Oligohymenophorea</taxon>
        <taxon>Peniculida</taxon>
        <taxon>Parameciidae</taxon>
        <taxon>Paramecium</taxon>
    </lineage>
</organism>
<feature type="transmembrane region" description="Helical" evidence="5">
    <location>
        <begin position="128"/>
        <end position="150"/>
    </location>
</feature>
<dbReference type="AlphaFoldDB" id="A0A8S1LCL8"/>
<dbReference type="GO" id="GO:0016020">
    <property type="term" value="C:membrane"/>
    <property type="evidence" value="ECO:0007669"/>
    <property type="project" value="UniProtKB-SubCell"/>
</dbReference>
<comment type="caution">
    <text evidence="7">The sequence shown here is derived from an EMBL/GenBank/DDBJ whole genome shotgun (WGS) entry which is preliminary data.</text>
</comment>
<reference evidence="7" key="1">
    <citation type="submission" date="2021-01" db="EMBL/GenBank/DDBJ databases">
        <authorList>
            <consortium name="Genoscope - CEA"/>
            <person name="William W."/>
        </authorList>
    </citation>
    <scope>NUCLEOTIDE SEQUENCE</scope>
</reference>
<dbReference type="EMBL" id="CAJJDN010000014">
    <property type="protein sequence ID" value="CAD8060634.1"/>
    <property type="molecule type" value="Genomic_DNA"/>
</dbReference>
<dbReference type="Proteomes" id="UP000692954">
    <property type="component" value="Unassembled WGS sequence"/>
</dbReference>
<dbReference type="InterPro" id="IPR006694">
    <property type="entry name" value="Fatty_acid_hydroxylase"/>
</dbReference>
<accession>A0A8S1LCL8</accession>
<dbReference type="Pfam" id="PF04116">
    <property type="entry name" value="FA_hydroxylase"/>
    <property type="match status" value="1"/>
</dbReference>
<evidence type="ECO:0000256" key="3">
    <source>
        <dbReference type="ARBA" id="ARBA00022989"/>
    </source>
</evidence>
<dbReference type="OrthoDB" id="1658724at2759"/>